<dbReference type="EMBL" id="MK072445">
    <property type="protein sequence ID" value="AYV85299.1"/>
    <property type="molecule type" value="Genomic_DNA"/>
</dbReference>
<gene>
    <name evidence="1" type="ORF">Satyrvirus9_25</name>
</gene>
<proteinExistence type="predicted"/>
<sequence>NVEISNTNLSRQNLFQRTKFLPYTPNSCKCFSITRPNFEYTIGKEHVPEWGFDKKDWRKESCGLYFFFDKDDAINVKL</sequence>
<accession>A0A3G5AIQ4</accession>
<feature type="non-terminal residue" evidence="1">
    <location>
        <position position="1"/>
    </location>
</feature>
<protein>
    <submittedName>
        <fullName evidence="1">Uncharacterized protein</fullName>
    </submittedName>
</protein>
<reference evidence="1" key="1">
    <citation type="submission" date="2018-10" db="EMBL/GenBank/DDBJ databases">
        <title>Hidden diversity of soil giant viruses.</title>
        <authorList>
            <person name="Schulz F."/>
            <person name="Alteio L."/>
            <person name="Goudeau D."/>
            <person name="Ryan E.M."/>
            <person name="Malmstrom R.R."/>
            <person name="Blanchard J."/>
            <person name="Woyke T."/>
        </authorList>
    </citation>
    <scope>NUCLEOTIDE SEQUENCE</scope>
    <source>
        <strain evidence="1">SAV1</strain>
    </source>
</reference>
<name>A0A3G5AIQ4_9VIRU</name>
<organism evidence="1">
    <name type="scientific">Satyrvirus sp</name>
    <dbReference type="NCBI Taxonomy" id="2487771"/>
    <lineage>
        <taxon>Viruses</taxon>
        <taxon>Varidnaviria</taxon>
        <taxon>Bamfordvirae</taxon>
        <taxon>Nucleocytoviricota</taxon>
        <taxon>Megaviricetes</taxon>
        <taxon>Imitervirales</taxon>
        <taxon>Mimiviridae</taxon>
        <taxon>Megamimivirinae</taxon>
    </lineage>
</organism>
<evidence type="ECO:0000313" key="1">
    <source>
        <dbReference type="EMBL" id="AYV85299.1"/>
    </source>
</evidence>